<evidence type="ECO:0000259" key="2">
    <source>
        <dbReference type="Pfam" id="PF13476"/>
    </source>
</evidence>
<dbReference type="RefSeq" id="WP_138624372.1">
    <property type="nucleotide sequence ID" value="NZ_SZVP01000020.1"/>
</dbReference>
<dbReference type="EMBL" id="SZVP01000020">
    <property type="protein sequence ID" value="TMM41912.1"/>
    <property type="molecule type" value="Genomic_DNA"/>
</dbReference>
<comment type="caution">
    <text evidence="3">The sequence shown here is derived from an EMBL/GenBank/DDBJ whole genome shotgun (WGS) entry which is preliminary data.</text>
</comment>
<keyword evidence="3" id="KW-0269">Exonuclease</keyword>
<dbReference type="Pfam" id="PF13476">
    <property type="entry name" value="AAA_23"/>
    <property type="match status" value="1"/>
</dbReference>
<dbReference type="OrthoDB" id="9795626at2"/>
<sequence>MRILSLRFENINSLKGSWKIDFRDAPFDNNGLFAITGPTGAGKTTILDAICLALYHQTPRLNVSKKQNQLMTRHTSHCMSEVEFEVKGQGYRAFWSQKRARNKLDGNLLEPVAELAKLDGTIVSDKLTTVRSDISTLTGLNFSRFTKSMMLSQGEFAAFLNAPANDRAQLLEQLTGTEIYGELSKQVFAEHRSASDELKLLQAKSQGVILLDDAQVSELEQQLVQTTDEEQQLTKQLQYTQAVKDWCSNAIANEQNQKTAQQQLTAVKEQEQLAKADLERLAQSSIAEPLRAPYEKMVHYREQYQHTLQQVTEQTTQLAKLDQVVIESDAALTALKNSQVAAEKQRKVIEQVIQEKIQPLEHAIAHQTATVQESKARVATQSQTLKDNHSNLATATLTQQAAASKVAEQQAYLATNEALQLLPEKLPLWQNQYQQLTAQQTNVQRLLTEQSAVEQTLSSLTAQQQLQQQKIAESDRKLQQLTEQKQAIDTQVQQLVQRSPLAQAIVANPATSETAQDQALSFNQLNSALNQALGDRQNQQLVLKEAIQLAQRFTVLAHEHKTITQQQAQDQQQLQVTDQELGALRQSYSAIKQQKKDVETLLAQQQTIMALSEHRAKLQPEEACPLCGSVDHPAINDYQALDSDAHQQRLSLLNNELATIEKQGNQFKDVKAQLIAQLNAQQNRLASIATDQHRIEQQWQTLTVEQCDSGYIGSNVVDSKRDYESDDKSPLSLQDVEIEQVLTQQLTQGSQQLTELVSLQQKLQETNQTQQQNTQQMIDCDKQLTIEQSQLHLIQEQGNAQYNLQTKIADSLTLAQQALATLNTQLLADISTTKIALPGTSADSETTLCIDEQWLNGVVQQVQEYQTTVNTYQAAQEQLTNLDHQLSLLKQQVDQQQSQLEQTQSQLMSQEDELTNQRTSRLALLTELRVDELNVDKQGIDALSSEQSRQQNTAALRDIMTKQRQASESALHTAIEQHHEKLSLQQGHKGQLTTANTQLSTLSTQYEQVNTDWQNRFASSHFNDEKQFLLALISPEEKQQLNQLANDISDNKKQAQMLIAQSEQVTLELAEKKRTLIDAGADIEPVDGIESFDDNVNDKSVAQALVNLSELLRKCQQKMGQFSQQISHDQANKRQQKSLLEQIKKSQLALDDLSHLNALIGSADGAKFRRFAQSLTLENLVHLANIQLERLFGRYQLQCQQRDTLALEVVDTWQGDAARDIKTLSGGESFLISLALALALSDLVSNKTSIDSLFLDEGFGTLDNNTLEVALDALDNLNASGKMIGVISHVDALKERIGVQIKVRKLSGLGISSLDKQYEFHTDTANELTVKASQTAKKANNT</sequence>
<dbReference type="Proteomes" id="UP000307702">
    <property type="component" value="Unassembled WGS sequence"/>
</dbReference>
<evidence type="ECO:0000313" key="4">
    <source>
        <dbReference type="Proteomes" id="UP000307702"/>
    </source>
</evidence>
<proteinExistence type="predicted"/>
<keyword evidence="4" id="KW-1185">Reference proteome</keyword>
<evidence type="ECO:0000313" key="3">
    <source>
        <dbReference type="EMBL" id="TMM41912.1"/>
    </source>
</evidence>
<feature type="domain" description="Rad50/SbcC-type AAA" evidence="2">
    <location>
        <begin position="5"/>
        <end position="278"/>
    </location>
</feature>
<dbReference type="GO" id="GO:0006302">
    <property type="term" value="P:double-strand break repair"/>
    <property type="evidence" value="ECO:0007669"/>
    <property type="project" value="InterPro"/>
</dbReference>
<keyword evidence="1" id="KW-0175">Coiled coil</keyword>
<evidence type="ECO:0000256" key="1">
    <source>
        <dbReference type="SAM" id="Coils"/>
    </source>
</evidence>
<accession>A0A8H2JJI1</accession>
<dbReference type="Pfam" id="PF13558">
    <property type="entry name" value="SbcC_Walker_B"/>
    <property type="match status" value="1"/>
</dbReference>
<feature type="coiled-coil region" evidence="1">
    <location>
        <begin position="464"/>
        <end position="498"/>
    </location>
</feature>
<dbReference type="PANTHER" id="PTHR32114">
    <property type="entry name" value="ABC TRANSPORTER ABCH.3"/>
    <property type="match status" value="1"/>
</dbReference>
<keyword evidence="3" id="KW-0378">Hydrolase</keyword>
<dbReference type="SUPFAM" id="SSF52540">
    <property type="entry name" value="P-loop containing nucleoside triphosphate hydrolases"/>
    <property type="match status" value="2"/>
</dbReference>
<dbReference type="InterPro" id="IPR038729">
    <property type="entry name" value="Rad50/SbcC_AAA"/>
</dbReference>
<organism evidence="3 4">
    <name type="scientific">Colwellia ponticola</name>
    <dbReference type="NCBI Taxonomy" id="2304625"/>
    <lineage>
        <taxon>Bacteria</taxon>
        <taxon>Pseudomonadati</taxon>
        <taxon>Pseudomonadota</taxon>
        <taxon>Gammaproteobacteria</taxon>
        <taxon>Alteromonadales</taxon>
        <taxon>Colwelliaceae</taxon>
        <taxon>Colwellia</taxon>
    </lineage>
</organism>
<name>A0A8H2JJI1_9GAMM</name>
<feature type="coiled-coil region" evidence="1">
    <location>
        <begin position="872"/>
        <end position="920"/>
    </location>
</feature>
<dbReference type="GO" id="GO:0016887">
    <property type="term" value="F:ATP hydrolysis activity"/>
    <property type="evidence" value="ECO:0007669"/>
    <property type="project" value="InterPro"/>
</dbReference>
<dbReference type="Gene3D" id="3.40.50.300">
    <property type="entry name" value="P-loop containing nucleotide triphosphate hydrolases"/>
    <property type="match status" value="2"/>
</dbReference>
<gene>
    <name evidence="3" type="ORF">FCS21_15060</name>
</gene>
<keyword evidence="3" id="KW-0540">Nuclease</keyword>
<reference evidence="3 4" key="1">
    <citation type="submission" date="2019-05" db="EMBL/GenBank/DDBJ databases">
        <title>Colwellia ponticola sp. nov., isolated from seawater.</title>
        <authorList>
            <person name="Yoon J.-H."/>
        </authorList>
    </citation>
    <scope>NUCLEOTIDE SEQUENCE [LARGE SCALE GENOMIC DNA]</scope>
    <source>
        <strain evidence="3 4">OISW-25</strain>
    </source>
</reference>
<protein>
    <submittedName>
        <fullName evidence="3">Exonuclease SbcC</fullName>
    </submittedName>
</protein>
<dbReference type="GO" id="GO:0004527">
    <property type="term" value="F:exonuclease activity"/>
    <property type="evidence" value="ECO:0007669"/>
    <property type="project" value="UniProtKB-KW"/>
</dbReference>
<dbReference type="PANTHER" id="PTHR32114:SF2">
    <property type="entry name" value="ABC TRANSPORTER ABCH.3"/>
    <property type="match status" value="1"/>
</dbReference>
<dbReference type="InterPro" id="IPR027417">
    <property type="entry name" value="P-loop_NTPase"/>
</dbReference>